<keyword evidence="1" id="KW-0489">Methyltransferase</keyword>
<organism evidence="4">
    <name type="scientific">marine sediment metagenome</name>
    <dbReference type="NCBI Taxonomy" id="412755"/>
    <lineage>
        <taxon>unclassified sequences</taxon>
        <taxon>metagenomes</taxon>
        <taxon>ecological metagenomes</taxon>
    </lineage>
</organism>
<dbReference type="InterPro" id="IPR003726">
    <property type="entry name" value="HCY_dom"/>
</dbReference>
<accession>A0A0F9B6K8</accession>
<feature type="non-terminal residue" evidence="4">
    <location>
        <position position="1"/>
    </location>
</feature>
<gene>
    <name evidence="4" type="ORF">LCGC14_2487570</name>
</gene>
<evidence type="ECO:0000313" key="4">
    <source>
        <dbReference type="EMBL" id="KKL17235.1"/>
    </source>
</evidence>
<dbReference type="SUPFAM" id="SSF82282">
    <property type="entry name" value="Homocysteine S-methyltransferase"/>
    <property type="match status" value="1"/>
</dbReference>
<evidence type="ECO:0000256" key="2">
    <source>
        <dbReference type="ARBA" id="ARBA00022679"/>
    </source>
</evidence>
<proteinExistence type="predicted"/>
<protein>
    <recommendedName>
        <fullName evidence="3">Hcy-binding domain-containing protein</fullName>
    </recommendedName>
</protein>
<dbReference type="InterPro" id="IPR036589">
    <property type="entry name" value="HCY_dom_sf"/>
</dbReference>
<sequence>NSISHPDEVLSVHKQYSEIGCDILITNTLTMNGVYIETHRIGMDVKEANLSGAQLAGSAASAEQYVVGDNSNERRRHGCS</sequence>
<evidence type="ECO:0000256" key="1">
    <source>
        <dbReference type="ARBA" id="ARBA00022603"/>
    </source>
</evidence>
<dbReference type="GO" id="GO:0008168">
    <property type="term" value="F:methyltransferase activity"/>
    <property type="evidence" value="ECO:0007669"/>
    <property type="project" value="UniProtKB-KW"/>
</dbReference>
<evidence type="ECO:0000259" key="3">
    <source>
        <dbReference type="Pfam" id="PF02574"/>
    </source>
</evidence>
<name>A0A0F9B6K8_9ZZZZ</name>
<dbReference type="EMBL" id="LAZR01039338">
    <property type="protein sequence ID" value="KKL17235.1"/>
    <property type="molecule type" value="Genomic_DNA"/>
</dbReference>
<dbReference type="AlphaFoldDB" id="A0A0F9B6K8"/>
<comment type="caution">
    <text evidence="4">The sequence shown here is derived from an EMBL/GenBank/DDBJ whole genome shotgun (WGS) entry which is preliminary data.</text>
</comment>
<dbReference type="Pfam" id="PF02574">
    <property type="entry name" value="S-methyl_trans"/>
    <property type="match status" value="1"/>
</dbReference>
<dbReference type="Gene3D" id="3.20.20.330">
    <property type="entry name" value="Homocysteine-binding-like domain"/>
    <property type="match status" value="1"/>
</dbReference>
<feature type="domain" description="Hcy-binding" evidence="3">
    <location>
        <begin position="4"/>
        <end position="68"/>
    </location>
</feature>
<reference evidence="4" key="1">
    <citation type="journal article" date="2015" name="Nature">
        <title>Complex archaea that bridge the gap between prokaryotes and eukaryotes.</title>
        <authorList>
            <person name="Spang A."/>
            <person name="Saw J.H."/>
            <person name="Jorgensen S.L."/>
            <person name="Zaremba-Niedzwiedzka K."/>
            <person name="Martijn J."/>
            <person name="Lind A.E."/>
            <person name="van Eijk R."/>
            <person name="Schleper C."/>
            <person name="Guy L."/>
            <person name="Ettema T.J."/>
        </authorList>
    </citation>
    <scope>NUCLEOTIDE SEQUENCE</scope>
</reference>
<dbReference type="GO" id="GO:0032259">
    <property type="term" value="P:methylation"/>
    <property type="evidence" value="ECO:0007669"/>
    <property type="project" value="UniProtKB-KW"/>
</dbReference>
<keyword evidence="2" id="KW-0808">Transferase</keyword>